<dbReference type="InterPro" id="IPR025662">
    <property type="entry name" value="Sigma_54_int_dom_ATP-bd_1"/>
</dbReference>
<dbReference type="Pfam" id="PF02954">
    <property type="entry name" value="HTH_8"/>
    <property type="match status" value="1"/>
</dbReference>
<keyword evidence="9" id="KW-1185">Reference proteome</keyword>
<dbReference type="GO" id="GO:0006355">
    <property type="term" value="P:regulation of DNA-templated transcription"/>
    <property type="evidence" value="ECO:0007669"/>
    <property type="project" value="InterPro"/>
</dbReference>
<dbReference type="Pfam" id="PF00158">
    <property type="entry name" value="Sigma54_activat"/>
    <property type="match status" value="1"/>
</dbReference>
<dbReference type="SUPFAM" id="SSF52540">
    <property type="entry name" value="P-loop containing nucleoside triphosphate hydrolases"/>
    <property type="match status" value="1"/>
</dbReference>
<evidence type="ECO:0000259" key="7">
    <source>
        <dbReference type="PROSITE" id="PS50112"/>
    </source>
</evidence>
<dbReference type="InterPro" id="IPR025944">
    <property type="entry name" value="Sigma_54_int_dom_CS"/>
</dbReference>
<dbReference type="GO" id="GO:0005524">
    <property type="term" value="F:ATP binding"/>
    <property type="evidence" value="ECO:0007669"/>
    <property type="project" value="UniProtKB-KW"/>
</dbReference>
<name>A0A1W2A1Y4_9FIRM</name>
<dbReference type="InterPro" id="IPR025943">
    <property type="entry name" value="Sigma_54_int_dom_ATP-bd_2"/>
</dbReference>
<dbReference type="InterPro" id="IPR003593">
    <property type="entry name" value="AAA+_ATPase"/>
</dbReference>
<dbReference type="InterPro" id="IPR035965">
    <property type="entry name" value="PAS-like_dom_sf"/>
</dbReference>
<keyword evidence="5" id="KW-0804">Transcription</keyword>
<gene>
    <name evidence="8" type="ORF">SAMN02745168_1391</name>
</gene>
<dbReference type="PANTHER" id="PTHR32071:SF57">
    <property type="entry name" value="C4-DICARBOXYLATE TRANSPORT TRANSCRIPTIONAL REGULATORY PROTEIN DCTD"/>
    <property type="match status" value="1"/>
</dbReference>
<dbReference type="SUPFAM" id="SSF46689">
    <property type="entry name" value="Homeodomain-like"/>
    <property type="match status" value="1"/>
</dbReference>
<proteinExistence type="predicted"/>
<dbReference type="OrthoDB" id="9803970at2"/>
<feature type="domain" description="Sigma-54 factor interaction" evidence="6">
    <location>
        <begin position="162"/>
        <end position="391"/>
    </location>
</feature>
<evidence type="ECO:0000313" key="8">
    <source>
        <dbReference type="EMBL" id="SMC54441.1"/>
    </source>
</evidence>
<dbReference type="InterPro" id="IPR002197">
    <property type="entry name" value="HTH_Fis"/>
</dbReference>
<keyword evidence="3" id="KW-0805">Transcription regulation</keyword>
<dbReference type="FunFam" id="3.40.50.300:FF:000006">
    <property type="entry name" value="DNA-binding transcriptional regulator NtrC"/>
    <property type="match status" value="1"/>
</dbReference>
<dbReference type="Gene3D" id="1.10.8.60">
    <property type="match status" value="1"/>
</dbReference>
<dbReference type="AlphaFoldDB" id="A0A1W2A1Y4"/>
<dbReference type="InterPro" id="IPR013767">
    <property type="entry name" value="PAS_fold"/>
</dbReference>
<dbReference type="RefSeq" id="WP_084234009.1">
    <property type="nucleotide sequence ID" value="NZ_FWXW01000003.1"/>
</dbReference>
<evidence type="ECO:0000256" key="2">
    <source>
        <dbReference type="ARBA" id="ARBA00022840"/>
    </source>
</evidence>
<dbReference type="Gene3D" id="3.40.50.300">
    <property type="entry name" value="P-loop containing nucleotide triphosphate hydrolases"/>
    <property type="match status" value="1"/>
</dbReference>
<dbReference type="InterPro" id="IPR009057">
    <property type="entry name" value="Homeodomain-like_sf"/>
</dbReference>
<dbReference type="PROSITE" id="PS50045">
    <property type="entry name" value="SIGMA54_INTERACT_4"/>
    <property type="match status" value="1"/>
</dbReference>
<dbReference type="SMART" id="SM00382">
    <property type="entry name" value="AAA"/>
    <property type="match status" value="1"/>
</dbReference>
<evidence type="ECO:0000256" key="4">
    <source>
        <dbReference type="ARBA" id="ARBA00023125"/>
    </source>
</evidence>
<keyword evidence="1" id="KW-0547">Nucleotide-binding</keyword>
<dbReference type="Gene3D" id="3.30.450.20">
    <property type="entry name" value="PAS domain"/>
    <property type="match status" value="1"/>
</dbReference>
<evidence type="ECO:0000256" key="5">
    <source>
        <dbReference type="ARBA" id="ARBA00023163"/>
    </source>
</evidence>
<dbReference type="InterPro" id="IPR002078">
    <property type="entry name" value="Sigma_54_int"/>
</dbReference>
<dbReference type="PROSITE" id="PS00688">
    <property type="entry name" value="SIGMA54_INTERACT_3"/>
    <property type="match status" value="1"/>
</dbReference>
<organism evidence="8 9">
    <name type="scientific">Papillibacter cinnamivorans DSM 12816</name>
    <dbReference type="NCBI Taxonomy" id="1122930"/>
    <lineage>
        <taxon>Bacteria</taxon>
        <taxon>Bacillati</taxon>
        <taxon>Bacillota</taxon>
        <taxon>Clostridia</taxon>
        <taxon>Eubacteriales</taxon>
        <taxon>Oscillospiraceae</taxon>
        <taxon>Papillibacter</taxon>
    </lineage>
</organism>
<accession>A0A1W2A1Y4</accession>
<dbReference type="Proteomes" id="UP000192790">
    <property type="component" value="Unassembled WGS sequence"/>
</dbReference>
<dbReference type="PROSITE" id="PS00676">
    <property type="entry name" value="SIGMA54_INTERACT_2"/>
    <property type="match status" value="1"/>
</dbReference>
<dbReference type="Gene3D" id="1.10.10.60">
    <property type="entry name" value="Homeodomain-like"/>
    <property type="match status" value="1"/>
</dbReference>
<feature type="domain" description="PAS" evidence="7">
    <location>
        <begin position="24"/>
        <end position="76"/>
    </location>
</feature>
<dbReference type="GO" id="GO:0043565">
    <property type="term" value="F:sequence-specific DNA binding"/>
    <property type="evidence" value="ECO:0007669"/>
    <property type="project" value="InterPro"/>
</dbReference>
<dbReference type="PRINTS" id="PR01590">
    <property type="entry name" value="HTHFIS"/>
</dbReference>
<dbReference type="SUPFAM" id="SSF55785">
    <property type="entry name" value="PYP-like sensor domain (PAS domain)"/>
    <property type="match status" value="1"/>
</dbReference>
<evidence type="ECO:0000259" key="6">
    <source>
        <dbReference type="PROSITE" id="PS50045"/>
    </source>
</evidence>
<dbReference type="InterPro" id="IPR027417">
    <property type="entry name" value="P-loop_NTPase"/>
</dbReference>
<dbReference type="CDD" id="cd00009">
    <property type="entry name" value="AAA"/>
    <property type="match status" value="1"/>
</dbReference>
<evidence type="ECO:0000313" key="9">
    <source>
        <dbReference type="Proteomes" id="UP000192790"/>
    </source>
</evidence>
<sequence length="485" mass="55237">MGIWGGQSVLTDEELLISFKKCSEISDDGFLFVSRDGRIAYINPAYSKYIGVSQEEALNKPVLELIETSKMSKIAQDSDFIPETGVLHRTSNKQFCDREQFVIVNRANASKNGRSIAAVAQIKFVRKTIELYSAFNDVYTQLEYYKKELGHLVLEQYSFDSIIGNSGEITTVKEITKRAATNDFSVLITGETGTGKEVFANALHYASNRRSKPFIRINCASIPTELFESELFGYEEGSFTGARKGGKKGKFELADGGTIFLDEIGEMPLFMQAKLLRVIQEREIERVGGTSPVSIDVRIIAATNKNLPNEIEEKRFRQDLYYRLNVIEIKIPPLRSRKEDIGLFIDFFLGEINQKYHSDVMIDPEARLILMSYRWPGNVRELKNTVQRCYVLNENGVITLHTIPEKILADLQYTKLGNVPRNSLELIMDEVERKIISEEILRAKGNLRQTAFNLGIHRTTLYKKMDKLGISRQDIIHMPEKNETK</sequence>
<dbReference type="NCBIfam" id="TIGR00229">
    <property type="entry name" value="sensory_box"/>
    <property type="match status" value="1"/>
</dbReference>
<evidence type="ECO:0000256" key="3">
    <source>
        <dbReference type="ARBA" id="ARBA00023015"/>
    </source>
</evidence>
<dbReference type="EMBL" id="FWXW01000003">
    <property type="protein sequence ID" value="SMC54441.1"/>
    <property type="molecule type" value="Genomic_DNA"/>
</dbReference>
<dbReference type="Pfam" id="PF25601">
    <property type="entry name" value="AAA_lid_14"/>
    <property type="match status" value="1"/>
</dbReference>
<keyword evidence="2" id="KW-0067">ATP-binding</keyword>
<dbReference type="InterPro" id="IPR000014">
    <property type="entry name" value="PAS"/>
</dbReference>
<dbReference type="PROSITE" id="PS50112">
    <property type="entry name" value="PAS"/>
    <property type="match status" value="1"/>
</dbReference>
<dbReference type="CDD" id="cd00130">
    <property type="entry name" value="PAS"/>
    <property type="match status" value="1"/>
</dbReference>
<dbReference type="Pfam" id="PF00989">
    <property type="entry name" value="PAS"/>
    <property type="match status" value="1"/>
</dbReference>
<dbReference type="SMART" id="SM00091">
    <property type="entry name" value="PAS"/>
    <property type="match status" value="1"/>
</dbReference>
<protein>
    <submittedName>
        <fullName evidence="8">PAS domain S-box-containing protein</fullName>
    </submittedName>
</protein>
<keyword evidence="4" id="KW-0238">DNA-binding</keyword>
<dbReference type="InterPro" id="IPR058031">
    <property type="entry name" value="AAA_lid_NorR"/>
</dbReference>
<evidence type="ECO:0000256" key="1">
    <source>
        <dbReference type="ARBA" id="ARBA00022741"/>
    </source>
</evidence>
<dbReference type="PROSITE" id="PS00675">
    <property type="entry name" value="SIGMA54_INTERACT_1"/>
    <property type="match status" value="1"/>
</dbReference>
<reference evidence="8 9" key="1">
    <citation type="submission" date="2017-04" db="EMBL/GenBank/DDBJ databases">
        <authorList>
            <person name="Afonso C.L."/>
            <person name="Miller P.J."/>
            <person name="Scott M.A."/>
            <person name="Spackman E."/>
            <person name="Goraichik I."/>
            <person name="Dimitrov K.M."/>
            <person name="Suarez D.L."/>
            <person name="Swayne D.E."/>
        </authorList>
    </citation>
    <scope>NUCLEOTIDE SEQUENCE [LARGE SCALE GENOMIC DNA]</scope>
    <source>
        <strain evidence="8 9">DSM 12816</strain>
    </source>
</reference>
<dbReference type="STRING" id="1122930.SAMN02745168_1391"/>
<dbReference type="PANTHER" id="PTHR32071">
    <property type="entry name" value="TRANSCRIPTIONAL REGULATORY PROTEIN"/>
    <property type="match status" value="1"/>
</dbReference>